<feature type="domain" description="PAZ" evidence="2">
    <location>
        <begin position="346"/>
        <end position="453"/>
    </location>
</feature>
<reference evidence="4" key="1">
    <citation type="submission" date="2023-10" db="EMBL/GenBank/DDBJ databases">
        <title>Genome assembly of Pristionchus species.</title>
        <authorList>
            <person name="Yoshida K."/>
            <person name="Sommer R.J."/>
        </authorList>
    </citation>
    <scope>NUCLEOTIDE SEQUENCE</scope>
    <source>
        <strain evidence="4">RS5133</strain>
    </source>
</reference>
<protein>
    <recommendedName>
        <fullName evidence="6">Piwi domain-containing protein</fullName>
    </recommendedName>
</protein>
<dbReference type="InterPro" id="IPR003165">
    <property type="entry name" value="Piwi"/>
</dbReference>
<sequence>PMSRHSPSSLESGVAGLSLGGSGGRPSSSSPFSNPRPAHSSSPSSNDDSAYETGGGGGATSLMRKADYAYNHLVLASRPGECRAFRRKMNVIANYFKIRTPDSLQAYAYRVEFKTKGRQGYETVTKKEKCEPLFWALYREQRRLFPASVYRIVFDGVGMIYSLDPIPLRGGEEDFTFSAEPPKPEPARAPQGNSNGGGYGGRGGYGGGGRGGGRPRAPAMAQAYITVVPMIKTDTFMVSDEVTRCALIQLLDLIITQEMRCPLLQDNSKFVTTGHSIFRVPDSDDDRHTAVRRIGMGEEVWTGLHMAVKPDCPDSLYLNASTSGSIFHTPKLNLVTFYAEIVNGYTLNQDIDTSRLTIVQWQLNKLADILKGTKVRIYRKAHDDWVAKKFDKFSQQPASALYFNCEGRDVSVAEYFHNSNLALKFPHLPCLAFYNKITRQQSYIPMELATTSEEPRKYKGRLSDLQLNAFIKAVGMVPREKKALISNFMAPGGKYVGEGALMDEWGVEVEREMVAIDDALILPYPDIKWKNSTTSVNAVSAEYAICDTDNGAPRPRQMIESPSKPLAVVMVFVNGDGCPEMLDRRMTPEELNHAQTRVYDTSYRTHAELICNTLRGYSIDTLGPAYTFQYLLNDRGEMHLPRLRGIIDHWKNEIAGIGRKNGKDYAPLFMFVFPRRHEKFYAAIKYTCDVDKGVLSQCILKRTFEKMQGNALSNTSAQNVLLKIVAKAGGAVCRLDGNQFRNVGKITSVEEPTLVLGIDVSHPSREERMKALESGGILQGYAKQANQNRGRHERCPPPARRPPISSRTSPTTTVRAPSSLSSATWTSSRPNGASRRACSVSARKRRSTSPSPSGRASRSFIARLAPFRSTSSCIATACPTPSSRRSATRRRRH</sequence>
<comment type="caution">
    <text evidence="4">The sequence shown here is derived from an EMBL/GenBank/DDBJ whole genome shotgun (WGS) entry which is preliminary data.</text>
</comment>
<feature type="non-terminal residue" evidence="4">
    <location>
        <position position="1"/>
    </location>
</feature>
<evidence type="ECO:0000313" key="4">
    <source>
        <dbReference type="EMBL" id="GMT13561.1"/>
    </source>
</evidence>
<dbReference type="InterPro" id="IPR036085">
    <property type="entry name" value="PAZ_dom_sf"/>
</dbReference>
<evidence type="ECO:0008006" key="6">
    <source>
        <dbReference type="Google" id="ProtNLM"/>
    </source>
</evidence>
<feature type="compositionally biased region" description="Gly residues" evidence="1">
    <location>
        <begin position="194"/>
        <end position="213"/>
    </location>
</feature>
<evidence type="ECO:0000313" key="5">
    <source>
        <dbReference type="Proteomes" id="UP001432322"/>
    </source>
</evidence>
<dbReference type="CDD" id="cd02846">
    <property type="entry name" value="PAZ_argonaute_like"/>
    <property type="match status" value="1"/>
</dbReference>
<dbReference type="SUPFAM" id="SSF101690">
    <property type="entry name" value="PAZ domain"/>
    <property type="match status" value="1"/>
</dbReference>
<dbReference type="InterPro" id="IPR012337">
    <property type="entry name" value="RNaseH-like_sf"/>
</dbReference>
<dbReference type="AlphaFoldDB" id="A0AAV5V1X0"/>
<dbReference type="Gene3D" id="2.170.260.10">
    <property type="entry name" value="paz domain"/>
    <property type="match status" value="1"/>
</dbReference>
<dbReference type="Proteomes" id="UP001432322">
    <property type="component" value="Unassembled WGS sequence"/>
</dbReference>
<dbReference type="PROSITE" id="PS50821">
    <property type="entry name" value="PAZ"/>
    <property type="match status" value="1"/>
</dbReference>
<evidence type="ECO:0000259" key="2">
    <source>
        <dbReference type="PROSITE" id="PS50821"/>
    </source>
</evidence>
<dbReference type="GO" id="GO:0003723">
    <property type="term" value="F:RNA binding"/>
    <property type="evidence" value="ECO:0007669"/>
    <property type="project" value="InterPro"/>
</dbReference>
<feature type="region of interest" description="Disordered" evidence="1">
    <location>
        <begin position="176"/>
        <end position="213"/>
    </location>
</feature>
<dbReference type="InterPro" id="IPR003100">
    <property type="entry name" value="PAZ_dom"/>
</dbReference>
<dbReference type="EMBL" id="BTSY01000002">
    <property type="protein sequence ID" value="GMT13561.1"/>
    <property type="molecule type" value="Genomic_DNA"/>
</dbReference>
<feature type="region of interest" description="Disordered" evidence="1">
    <location>
        <begin position="873"/>
        <end position="893"/>
    </location>
</feature>
<organism evidence="4 5">
    <name type="scientific">Pristionchus fissidentatus</name>
    <dbReference type="NCBI Taxonomy" id="1538716"/>
    <lineage>
        <taxon>Eukaryota</taxon>
        <taxon>Metazoa</taxon>
        <taxon>Ecdysozoa</taxon>
        <taxon>Nematoda</taxon>
        <taxon>Chromadorea</taxon>
        <taxon>Rhabditida</taxon>
        <taxon>Rhabditina</taxon>
        <taxon>Diplogasteromorpha</taxon>
        <taxon>Diplogasteroidea</taxon>
        <taxon>Neodiplogasteridae</taxon>
        <taxon>Pristionchus</taxon>
    </lineage>
</organism>
<dbReference type="PANTHER" id="PTHR22891">
    <property type="entry name" value="EUKARYOTIC TRANSLATION INITIATION FACTOR 2C"/>
    <property type="match status" value="1"/>
</dbReference>
<dbReference type="Pfam" id="PF02170">
    <property type="entry name" value="PAZ"/>
    <property type="match status" value="1"/>
</dbReference>
<dbReference type="PROSITE" id="PS50822">
    <property type="entry name" value="PIWI"/>
    <property type="match status" value="1"/>
</dbReference>
<evidence type="ECO:0000256" key="1">
    <source>
        <dbReference type="SAM" id="MobiDB-lite"/>
    </source>
</evidence>
<keyword evidence="5" id="KW-1185">Reference proteome</keyword>
<evidence type="ECO:0000259" key="3">
    <source>
        <dbReference type="PROSITE" id="PS50822"/>
    </source>
</evidence>
<feature type="compositionally biased region" description="Low complexity" evidence="1">
    <location>
        <begin position="802"/>
        <end position="828"/>
    </location>
</feature>
<feature type="compositionally biased region" description="Low complexity" evidence="1">
    <location>
        <begin position="25"/>
        <end position="48"/>
    </location>
</feature>
<dbReference type="Gene3D" id="3.40.50.2300">
    <property type="match status" value="1"/>
</dbReference>
<feature type="region of interest" description="Disordered" evidence="1">
    <location>
        <begin position="1"/>
        <end position="56"/>
    </location>
</feature>
<dbReference type="SUPFAM" id="SSF53098">
    <property type="entry name" value="Ribonuclease H-like"/>
    <property type="match status" value="1"/>
</dbReference>
<dbReference type="Pfam" id="PF02171">
    <property type="entry name" value="Piwi"/>
    <property type="match status" value="1"/>
</dbReference>
<accession>A0AAV5V1X0</accession>
<feature type="compositionally biased region" description="Low complexity" evidence="1">
    <location>
        <begin position="8"/>
        <end position="17"/>
    </location>
</feature>
<proteinExistence type="predicted"/>
<gene>
    <name evidence="4" type="ORF">PFISCL1PPCAC_4858</name>
</gene>
<feature type="domain" description="Piwi" evidence="3">
    <location>
        <begin position="668"/>
        <end position="778"/>
    </location>
</feature>
<feature type="region of interest" description="Disordered" evidence="1">
    <location>
        <begin position="785"/>
        <end position="858"/>
    </location>
</feature>
<name>A0AAV5V1X0_9BILA</name>